<evidence type="ECO:0000313" key="8">
    <source>
        <dbReference type="Proteomes" id="UP001305702"/>
    </source>
</evidence>
<evidence type="ECO:0000256" key="5">
    <source>
        <dbReference type="ARBA" id="ARBA00023136"/>
    </source>
</evidence>
<keyword evidence="2" id="KW-1003">Cell membrane</keyword>
<dbReference type="PANTHER" id="PTHR30509">
    <property type="entry name" value="P-HYDROXYBENZOIC ACID EFFLUX PUMP SUBUNIT-RELATED"/>
    <property type="match status" value="1"/>
</dbReference>
<dbReference type="EMBL" id="CP130318">
    <property type="protein sequence ID" value="WNQ14072.1"/>
    <property type="molecule type" value="Genomic_DNA"/>
</dbReference>
<evidence type="ECO:0000256" key="1">
    <source>
        <dbReference type="ARBA" id="ARBA00004651"/>
    </source>
</evidence>
<dbReference type="AlphaFoldDB" id="A0AA96LMV2"/>
<keyword evidence="3 6" id="KW-0812">Transmembrane</keyword>
<protein>
    <submittedName>
        <fullName evidence="7">Aromatic acid exporter family protein</fullName>
    </submittedName>
</protein>
<evidence type="ECO:0000256" key="4">
    <source>
        <dbReference type="ARBA" id="ARBA00022989"/>
    </source>
</evidence>
<dbReference type="RefSeq" id="WP_315607855.1">
    <property type="nucleotide sequence ID" value="NZ_CP130318.1"/>
</dbReference>
<proteinExistence type="predicted"/>
<keyword evidence="5 6" id="KW-0472">Membrane</keyword>
<dbReference type="PANTHER" id="PTHR30509:SF9">
    <property type="entry name" value="MULTIDRUG RESISTANCE PROTEIN MDTO"/>
    <property type="match status" value="1"/>
</dbReference>
<keyword evidence="8" id="KW-1185">Reference proteome</keyword>
<gene>
    <name evidence="7" type="ORF">MJA45_13950</name>
</gene>
<dbReference type="Pfam" id="PF06081">
    <property type="entry name" value="ArAE_1"/>
    <property type="match status" value="1"/>
</dbReference>
<evidence type="ECO:0000313" key="7">
    <source>
        <dbReference type="EMBL" id="WNQ14072.1"/>
    </source>
</evidence>
<keyword evidence="4 6" id="KW-1133">Transmembrane helix</keyword>
<name>A0AA96LMV2_9BACL</name>
<feature type="transmembrane region" description="Helical" evidence="6">
    <location>
        <begin position="60"/>
        <end position="76"/>
    </location>
</feature>
<dbReference type="GO" id="GO:0005886">
    <property type="term" value="C:plasma membrane"/>
    <property type="evidence" value="ECO:0007669"/>
    <property type="project" value="UniProtKB-SubCell"/>
</dbReference>
<evidence type="ECO:0000256" key="6">
    <source>
        <dbReference type="SAM" id="Phobius"/>
    </source>
</evidence>
<dbReference type="KEGG" id="paun:MJA45_13950"/>
<dbReference type="InterPro" id="IPR010343">
    <property type="entry name" value="ArAE_1"/>
</dbReference>
<sequence length="333" mass="36796">MERHPWVPGNRIWKTALAATVSWAVAGVVSSEHPFFAPLAAVLCMQATVEQSLTKGMQRVLGIVMGVILAGAALQIGGPSWWSIGLLLLVALTAARVLRLPEYSVTQTGISALLMFTIGAGSGHYGLDRILETMIGAAIATLINLLVAPPDYTRIFADSLKASVEEMSLHCRKLAAWLDREESAEDGMALQETLKELCRTIEQASDRMEQAIQALKFSPFVQSRRKQLERYRNLLHAVNRGYARGEEIQRLLVTMAEQGVLTKEDRKRWAEGLERFAGYLEEWWLAQKKGGDSISATDSLVRLAAGLPPLTATHWLHALEVEAHQLLKDLNHP</sequence>
<dbReference type="Proteomes" id="UP001305702">
    <property type="component" value="Chromosome"/>
</dbReference>
<organism evidence="7 8">
    <name type="scientific">Paenibacillus aurantius</name>
    <dbReference type="NCBI Taxonomy" id="2918900"/>
    <lineage>
        <taxon>Bacteria</taxon>
        <taxon>Bacillati</taxon>
        <taxon>Bacillota</taxon>
        <taxon>Bacilli</taxon>
        <taxon>Bacillales</taxon>
        <taxon>Paenibacillaceae</taxon>
        <taxon>Paenibacillus</taxon>
    </lineage>
</organism>
<comment type="subcellular location">
    <subcellularLocation>
        <location evidence="1">Cell membrane</location>
        <topology evidence="1">Multi-pass membrane protein</topology>
    </subcellularLocation>
</comment>
<evidence type="ECO:0000256" key="2">
    <source>
        <dbReference type="ARBA" id="ARBA00022475"/>
    </source>
</evidence>
<accession>A0AA96LMV2</accession>
<reference evidence="7 8" key="1">
    <citation type="submission" date="2022-02" db="EMBL/GenBank/DDBJ databases">
        <title>Paenibacillus sp. MBLB1776 Whole Genome Shotgun Sequencing.</title>
        <authorList>
            <person name="Hwang C.Y."/>
            <person name="Cho E.-S."/>
            <person name="Seo M.-J."/>
        </authorList>
    </citation>
    <scope>NUCLEOTIDE SEQUENCE [LARGE SCALE GENOMIC DNA]</scope>
    <source>
        <strain evidence="7 8">MBLB1776</strain>
    </source>
</reference>
<evidence type="ECO:0000256" key="3">
    <source>
        <dbReference type="ARBA" id="ARBA00022692"/>
    </source>
</evidence>